<dbReference type="InterPro" id="IPR002110">
    <property type="entry name" value="Ankyrin_rpt"/>
</dbReference>
<dbReference type="Gene3D" id="1.25.40.20">
    <property type="entry name" value="Ankyrin repeat-containing domain"/>
    <property type="match status" value="1"/>
</dbReference>
<dbReference type="SUPFAM" id="SSF49899">
    <property type="entry name" value="Concanavalin A-like lectins/glucanases"/>
    <property type="match status" value="3"/>
</dbReference>
<feature type="repeat" description="ANK" evidence="3">
    <location>
        <begin position="37"/>
        <end position="69"/>
    </location>
</feature>
<sequence length="870" mass="95617">MSEVSPFYLACRNGDLATVQHILPNMTGDEKNRVEPNGSTALHAASYFGHHVIVKLLLENGCATWIRNKYNNAPCDEAHDDEIRQLFRRPDRGNGSHRFASVEDCFSVVTRDVSGGSDEMEDDDNIPKGWVDGYKHIGTAKEREATVQQIVRAQMMKYCLKKFQVSDTCQDVFKLLKKTVPTSVSGEPDYDAAREHFDRFRKQQNVNDLVRLYTFETPFYDALQRNVDSYAIELYSRLASLQERAFTGGITYRGLSMTDEGINAYRWAAKNQDTNPLTSHIMANRQYSDWLSDPASNTHGSHASIGRIVWTDDNDHAQIDQKKTSFVWYWCFKWCIIGSLLAGIGLAIVLTFWLTSKTTETLTTTTLTTDTTTTTALPTCNSTCGNDTTILSVSLFARWNFENTFDDLMLTYNGTSTNGPTFVSGYIGQALSLNSASNQYLSTSFIPINSKSFTVDAWIYPTSFPNTKGIHTIAGLCPQQIAQQCFQFGLRSNVTSTTSTGGQALSLNSASNQYLSTSFIPINSKSFTVDAWIYPTSFPNTKGIHTIAGLCPQQIAQQCFQFGLRSNVTSTTSTGYFGLWEAADLRGSMSIPINQWTHVAIVYSKSKTKQVIYVNGNLDNSRGTSNGFNGTSGTFYIGNNYDLTSNPSFGTNNFQGYIDQLTVSNGVRSTCEILNVATMACRLSFDNSTNFLADSGPNDVSVNAYNYISASGLKGSQAISFTTSSSSYLQATGFLFLSYNNAPFSISLWIQPTLLQGTLVGSSLGYDPLTFASNGSLIARVATVSVSYNILLELTPIWSHIVLTWSSSGGLNLYINNILVKSIAASTSTGSGASTNNFILGGGSFSGTIDEWRLYSRELPANDVCAIFTN</sequence>
<protein>
    <recommendedName>
        <fullName evidence="4">LamG-like jellyroll fold domain-containing protein</fullName>
    </recommendedName>
</protein>
<dbReference type="OrthoDB" id="347083at2759"/>
<dbReference type="InterPro" id="IPR036770">
    <property type="entry name" value="Ankyrin_rpt-contain_sf"/>
</dbReference>
<evidence type="ECO:0000256" key="3">
    <source>
        <dbReference type="PROSITE-ProRule" id="PRU00023"/>
    </source>
</evidence>
<dbReference type="SMART" id="SM00560">
    <property type="entry name" value="LamGL"/>
    <property type="match status" value="1"/>
</dbReference>
<dbReference type="PROSITE" id="PS50297">
    <property type="entry name" value="ANK_REP_REGION"/>
    <property type="match status" value="1"/>
</dbReference>
<evidence type="ECO:0000313" key="6">
    <source>
        <dbReference type="Proteomes" id="UP000663891"/>
    </source>
</evidence>
<dbReference type="EMBL" id="CAJNON010000171">
    <property type="protein sequence ID" value="CAF1063915.1"/>
    <property type="molecule type" value="Genomic_DNA"/>
</dbReference>
<keyword evidence="1" id="KW-0732">Signal</keyword>
<organism evidence="5 6">
    <name type="scientific">Adineta steineri</name>
    <dbReference type="NCBI Taxonomy" id="433720"/>
    <lineage>
        <taxon>Eukaryota</taxon>
        <taxon>Metazoa</taxon>
        <taxon>Spiralia</taxon>
        <taxon>Gnathifera</taxon>
        <taxon>Rotifera</taxon>
        <taxon>Eurotatoria</taxon>
        <taxon>Bdelloidea</taxon>
        <taxon>Adinetida</taxon>
        <taxon>Adinetidae</taxon>
        <taxon>Adineta</taxon>
    </lineage>
</organism>
<evidence type="ECO:0000256" key="2">
    <source>
        <dbReference type="ARBA" id="ARBA00023157"/>
    </source>
</evidence>
<dbReference type="SUPFAM" id="SSF48403">
    <property type="entry name" value="Ankyrin repeat"/>
    <property type="match status" value="1"/>
</dbReference>
<dbReference type="Proteomes" id="UP000663891">
    <property type="component" value="Unassembled WGS sequence"/>
</dbReference>
<evidence type="ECO:0000256" key="1">
    <source>
        <dbReference type="ARBA" id="ARBA00022729"/>
    </source>
</evidence>
<dbReference type="InterPro" id="IPR006558">
    <property type="entry name" value="LamG-like"/>
</dbReference>
<dbReference type="SMART" id="SM00248">
    <property type="entry name" value="ANK"/>
    <property type="match status" value="2"/>
</dbReference>
<accession>A0A814LCG9</accession>
<keyword evidence="2" id="KW-1015">Disulfide bond</keyword>
<dbReference type="Gene3D" id="2.60.120.200">
    <property type="match status" value="3"/>
</dbReference>
<evidence type="ECO:0000313" key="5">
    <source>
        <dbReference type="EMBL" id="CAF1063915.1"/>
    </source>
</evidence>
<comment type="caution">
    <text evidence="5">The sequence shown here is derived from an EMBL/GenBank/DDBJ whole genome shotgun (WGS) entry which is preliminary data.</text>
</comment>
<keyword evidence="3" id="KW-0040">ANK repeat</keyword>
<gene>
    <name evidence="5" type="ORF">VCS650_LOCUS18101</name>
</gene>
<dbReference type="AlphaFoldDB" id="A0A814LCG9"/>
<feature type="domain" description="LamG-like jellyroll fold" evidence="4">
    <location>
        <begin position="525"/>
        <end position="671"/>
    </location>
</feature>
<name>A0A814LCG9_9BILA</name>
<dbReference type="PROSITE" id="PS50088">
    <property type="entry name" value="ANK_REPEAT"/>
    <property type="match status" value="1"/>
</dbReference>
<proteinExistence type="predicted"/>
<reference evidence="5" key="1">
    <citation type="submission" date="2021-02" db="EMBL/GenBank/DDBJ databases">
        <authorList>
            <person name="Nowell W R."/>
        </authorList>
    </citation>
    <scope>NUCLEOTIDE SEQUENCE</scope>
</reference>
<evidence type="ECO:0000259" key="4">
    <source>
        <dbReference type="SMART" id="SM00560"/>
    </source>
</evidence>
<dbReference type="Pfam" id="PF12796">
    <property type="entry name" value="Ank_2"/>
    <property type="match status" value="1"/>
</dbReference>
<dbReference type="InterPro" id="IPR013320">
    <property type="entry name" value="ConA-like_dom_sf"/>
</dbReference>
<dbReference type="Pfam" id="PF13385">
    <property type="entry name" value="Laminin_G_3"/>
    <property type="match status" value="2"/>
</dbReference>